<dbReference type="InterPro" id="IPR014710">
    <property type="entry name" value="RmlC-like_jellyroll"/>
</dbReference>
<dbReference type="EMBL" id="JAIUJR010000002">
    <property type="protein sequence ID" value="MCA0132057.1"/>
    <property type="molecule type" value="Genomic_DNA"/>
</dbReference>
<feature type="domain" description="Cyclic nucleotide-binding" evidence="1">
    <location>
        <begin position="32"/>
        <end position="116"/>
    </location>
</feature>
<dbReference type="Pfam" id="PF00027">
    <property type="entry name" value="cNMP_binding"/>
    <property type="match status" value="1"/>
</dbReference>
<sequence length="194" mass="22855">MRSDNSKIKEIFKDLEFTENEIEIITTVFHKVEVKKGTILLKPGDSVKEHYYILEGCLRAFHIDDHGKEHTVQFGIKDWWISDYTAFFSGSNSIMTIEVIQDAILYRISKDDKEYLYAKISKIEHFFRIKLEKAFAAFQRRILRNLSQNATERYLNFVKTYPNIEKSVKNYHIASYLGVTTESLSRIRRDIAQT</sequence>
<evidence type="ECO:0000313" key="2">
    <source>
        <dbReference type="EMBL" id="MCA0132057.1"/>
    </source>
</evidence>
<organism evidence="2 3">
    <name type="scientific">Winogradskyella alexanderae</name>
    <dbReference type="NCBI Taxonomy" id="2877123"/>
    <lineage>
        <taxon>Bacteria</taxon>
        <taxon>Pseudomonadati</taxon>
        <taxon>Bacteroidota</taxon>
        <taxon>Flavobacteriia</taxon>
        <taxon>Flavobacteriales</taxon>
        <taxon>Flavobacteriaceae</taxon>
        <taxon>Winogradskyella</taxon>
    </lineage>
</organism>
<dbReference type="Gene3D" id="2.60.120.10">
    <property type="entry name" value="Jelly Rolls"/>
    <property type="match status" value="1"/>
</dbReference>
<proteinExistence type="predicted"/>
<accession>A0ABS7XPW3</accession>
<evidence type="ECO:0000313" key="3">
    <source>
        <dbReference type="Proteomes" id="UP001198901"/>
    </source>
</evidence>
<dbReference type="InterPro" id="IPR000595">
    <property type="entry name" value="cNMP-bd_dom"/>
</dbReference>
<dbReference type="InterPro" id="IPR018490">
    <property type="entry name" value="cNMP-bd_dom_sf"/>
</dbReference>
<dbReference type="RefSeq" id="WP_224526991.1">
    <property type="nucleotide sequence ID" value="NZ_JAIUJR010000002.1"/>
</dbReference>
<dbReference type="Proteomes" id="UP001198901">
    <property type="component" value="Unassembled WGS sequence"/>
</dbReference>
<keyword evidence="3" id="KW-1185">Reference proteome</keyword>
<dbReference type="SUPFAM" id="SSF51206">
    <property type="entry name" value="cAMP-binding domain-like"/>
    <property type="match status" value="1"/>
</dbReference>
<gene>
    <name evidence="2" type="ORF">LBU54_05635</name>
</gene>
<name>A0ABS7XPW3_9FLAO</name>
<protein>
    <submittedName>
        <fullName evidence="2">Crp/Fnr family transcriptional regulator</fullName>
    </submittedName>
</protein>
<reference evidence="3" key="1">
    <citation type="submission" date="2023-07" db="EMBL/GenBank/DDBJ databases">
        <authorList>
            <person name="Yue Y."/>
        </authorList>
    </citation>
    <scope>NUCLEOTIDE SEQUENCE [LARGE SCALE GENOMIC DNA]</scope>
    <source>
        <strain evidence="3">D23</strain>
    </source>
</reference>
<dbReference type="CDD" id="cd00038">
    <property type="entry name" value="CAP_ED"/>
    <property type="match status" value="1"/>
</dbReference>
<comment type="caution">
    <text evidence="2">The sequence shown here is derived from an EMBL/GenBank/DDBJ whole genome shotgun (WGS) entry which is preliminary data.</text>
</comment>
<evidence type="ECO:0000259" key="1">
    <source>
        <dbReference type="Pfam" id="PF00027"/>
    </source>
</evidence>